<proteinExistence type="predicted"/>
<protein>
    <submittedName>
        <fullName evidence="1">Uncharacterized protein</fullName>
    </submittedName>
</protein>
<dbReference type="Proteomes" id="UP001341840">
    <property type="component" value="Unassembled WGS sequence"/>
</dbReference>
<gene>
    <name evidence="1" type="ORF">PIB30_002561</name>
</gene>
<reference evidence="1 2" key="1">
    <citation type="journal article" date="2023" name="Plants (Basel)">
        <title>Bridging the Gap: Combining Genomics and Transcriptomics Approaches to Understand Stylosanthes scabra, an Orphan Legume from the Brazilian Caatinga.</title>
        <authorList>
            <person name="Ferreira-Neto J.R.C."/>
            <person name="da Silva M.D."/>
            <person name="Binneck E."/>
            <person name="de Melo N.F."/>
            <person name="da Silva R.H."/>
            <person name="de Melo A.L.T.M."/>
            <person name="Pandolfi V."/>
            <person name="Bustamante F.O."/>
            <person name="Brasileiro-Vidal A.C."/>
            <person name="Benko-Iseppon A.M."/>
        </authorList>
    </citation>
    <scope>NUCLEOTIDE SEQUENCE [LARGE SCALE GENOMIC DNA]</scope>
    <source>
        <tissue evidence="1">Leaves</tissue>
    </source>
</reference>
<comment type="caution">
    <text evidence="1">The sequence shown here is derived from an EMBL/GenBank/DDBJ whole genome shotgun (WGS) entry which is preliminary data.</text>
</comment>
<dbReference type="EMBL" id="JASCZI010271865">
    <property type="protein sequence ID" value="MED6215872.1"/>
    <property type="molecule type" value="Genomic_DNA"/>
</dbReference>
<dbReference type="InterPro" id="IPR036774">
    <property type="entry name" value="ERV/ALR_sulphydryl_oxid_sf"/>
</dbReference>
<dbReference type="Gene3D" id="1.20.120.310">
    <property type="entry name" value="ERV/ALR sulfhydryl oxidase domain"/>
    <property type="match status" value="1"/>
</dbReference>
<accession>A0ABU6Z1Q9</accession>
<keyword evidence="2" id="KW-1185">Reference proteome</keyword>
<sequence>MQIVSRTKEKSAAPVSKEDLGRATWTFLHTLAAQIGPPNLVVINLAPHPVSPSVCFREFFAELAVNLYKCDWKETTSFLVRARRGRKRRHVGVLHPLLNLPNADAEFSITASRRLGSVEDPTVER</sequence>
<name>A0ABU6Z1Q9_9FABA</name>
<evidence type="ECO:0000313" key="1">
    <source>
        <dbReference type="EMBL" id="MED6215872.1"/>
    </source>
</evidence>
<evidence type="ECO:0000313" key="2">
    <source>
        <dbReference type="Proteomes" id="UP001341840"/>
    </source>
</evidence>
<organism evidence="1 2">
    <name type="scientific">Stylosanthes scabra</name>
    <dbReference type="NCBI Taxonomy" id="79078"/>
    <lineage>
        <taxon>Eukaryota</taxon>
        <taxon>Viridiplantae</taxon>
        <taxon>Streptophyta</taxon>
        <taxon>Embryophyta</taxon>
        <taxon>Tracheophyta</taxon>
        <taxon>Spermatophyta</taxon>
        <taxon>Magnoliopsida</taxon>
        <taxon>eudicotyledons</taxon>
        <taxon>Gunneridae</taxon>
        <taxon>Pentapetalae</taxon>
        <taxon>rosids</taxon>
        <taxon>fabids</taxon>
        <taxon>Fabales</taxon>
        <taxon>Fabaceae</taxon>
        <taxon>Papilionoideae</taxon>
        <taxon>50 kb inversion clade</taxon>
        <taxon>dalbergioids sensu lato</taxon>
        <taxon>Dalbergieae</taxon>
        <taxon>Pterocarpus clade</taxon>
        <taxon>Stylosanthes</taxon>
    </lineage>
</organism>